<protein>
    <submittedName>
        <fullName evidence="1">Uncharacterized protein</fullName>
    </submittedName>
</protein>
<organism evidence="1">
    <name type="scientific">Anguilla anguilla</name>
    <name type="common">European freshwater eel</name>
    <name type="synonym">Muraena anguilla</name>
    <dbReference type="NCBI Taxonomy" id="7936"/>
    <lineage>
        <taxon>Eukaryota</taxon>
        <taxon>Metazoa</taxon>
        <taxon>Chordata</taxon>
        <taxon>Craniata</taxon>
        <taxon>Vertebrata</taxon>
        <taxon>Euteleostomi</taxon>
        <taxon>Actinopterygii</taxon>
        <taxon>Neopterygii</taxon>
        <taxon>Teleostei</taxon>
        <taxon>Anguilliformes</taxon>
        <taxon>Anguillidae</taxon>
        <taxon>Anguilla</taxon>
    </lineage>
</organism>
<dbReference type="AlphaFoldDB" id="A0A0E9TU57"/>
<accession>A0A0E9TU57</accession>
<name>A0A0E9TU57_ANGAN</name>
<dbReference type="EMBL" id="GBXM01052334">
    <property type="protein sequence ID" value="JAH56243.1"/>
    <property type="molecule type" value="Transcribed_RNA"/>
</dbReference>
<reference evidence="1" key="1">
    <citation type="submission" date="2014-11" db="EMBL/GenBank/DDBJ databases">
        <authorList>
            <person name="Amaro Gonzalez C."/>
        </authorList>
    </citation>
    <scope>NUCLEOTIDE SEQUENCE</scope>
</reference>
<proteinExistence type="predicted"/>
<reference evidence="1" key="2">
    <citation type="journal article" date="2015" name="Fish Shellfish Immunol.">
        <title>Early steps in the European eel (Anguilla anguilla)-Vibrio vulnificus interaction in the gills: Role of the RtxA13 toxin.</title>
        <authorList>
            <person name="Callol A."/>
            <person name="Pajuelo D."/>
            <person name="Ebbesson L."/>
            <person name="Teles M."/>
            <person name="MacKenzie S."/>
            <person name="Amaro C."/>
        </authorList>
    </citation>
    <scope>NUCLEOTIDE SEQUENCE</scope>
</reference>
<evidence type="ECO:0000313" key="1">
    <source>
        <dbReference type="EMBL" id="JAH56243.1"/>
    </source>
</evidence>
<sequence>MRRCAHVNGWGTRNVLFTLSSYSAVTSRGQLLGQILICSKVFLLIQKNETLILWIIP</sequence>